<keyword evidence="6" id="KW-0862">Zinc</keyword>
<organism evidence="10 11">
    <name type="scientific">Bemisia tabaci</name>
    <name type="common">Sweetpotato whitefly</name>
    <name type="synonym">Aleurodes tabaci</name>
    <dbReference type="NCBI Taxonomy" id="7038"/>
    <lineage>
        <taxon>Eukaryota</taxon>
        <taxon>Metazoa</taxon>
        <taxon>Ecdysozoa</taxon>
        <taxon>Arthropoda</taxon>
        <taxon>Hexapoda</taxon>
        <taxon>Insecta</taxon>
        <taxon>Pterygota</taxon>
        <taxon>Neoptera</taxon>
        <taxon>Paraneoptera</taxon>
        <taxon>Hemiptera</taxon>
        <taxon>Sternorrhyncha</taxon>
        <taxon>Aleyrodoidea</taxon>
        <taxon>Aleyrodidae</taxon>
        <taxon>Aleyrodinae</taxon>
        <taxon>Bemisia</taxon>
    </lineage>
</organism>
<proteinExistence type="inferred from homology"/>
<dbReference type="InterPro" id="IPR000306">
    <property type="entry name" value="Znf_FYVE"/>
</dbReference>
<feature type="compositionally biased region" description="Polar residues" evidence="8">
    <location>
        <begin position="286"/>
        <end position="299"/>
    </location>
</feature>
<evidence type="ECO:0000256" key="5">
    <source>
        <dbReference type="ARBA" id="ARBA00022771"/>
    </source>
</evidence>
<dbReference type="EMBL" id="OU963870">
    <property type="protein sequence ID" value="CAH0395399.1"/>
    <property type="molecule type" value="Genomic_DNA"/>
</dbReference>
<dbReference type="InterPro" id="IPR011011">
    <property type="entry name" value="Znf_FYVE_PHD"/>
</dbReference>
<feature type="domain" description="FYVE-type" evidence="9">
    <location>
        <begin position="888"/>
        <end position="948"/>
    </location>
</feature>
<keyword evidence="11" id="KW-1185">Reference proteome</keyword>
<dbReference type="SMART" id="SM00064">
    <property type="entry name" value="FYVE"/>
    <property type="match status" value="1"/>
</dbReference>
<reference evidence="10" key="1">
    <citation type="submission" date="2021-12" db="EMBL/GenBank/DDBJ databases">
        <authorList>
            <person name="King R."/>
        </authorList>
    </citation>
    <scope>NUCLEOTIDE SEQUENCE</scope>
</reference>
<dbReference type="GO" id="GO:0031901">
    <property type="term" value="C:early endosome membrane"/>
    <property type="evidence" value="ECO:0007669"/>
    <property type="project" value="TreeGrafter"/>
</dbReference>
<feature type="region of interest" description="Disordered" evidence="8">
    <location>
        <begin position="286"/>
        <end position="346"/>
    </location>
</feature>
<evidence type="ECO:0000256" key="7">
    <source>
        <dbReference type="PROSITE-ProRule" id="PRU00091"/>
    </source>
</evidence>
<evidence type="ECO:0000256" key="1">
    <source>
        <dbReference type="ARBA" id="ARBA00003580"/>
    </source>
</evidence>
<keyword evidence="4" id="KW-0479">Metal-binding</keyword>
<accession>A0A9P0F7L2</accession>
<dbReference type="Proteomes" id="UP001152759">
    <property type="component" value="Chromosome 9"/>
</dbReference>
<feature type="compositionally biased region" description="Polar residues" evidence="8">
    <location>
        <begin position="513"/>
        <end position="522"/>
    </location>
</feature>
<feature type="non-terminal residue" evidence="10">
    <location>
        <position position="958"/>
    </location>
</feature>
<comment type="function">
    <text evidence="1">Negative regulator of epidermal growth factor receptor (EGFR) signaling.</text>
</comment>
<dbReference type="InterPro" id="IPR043269">
    <property type="entry name" value="FYVE_LST2"/>
</dbReference>
<comment type="similarity">
    <text evidence="2">Belongs to the lst-2 family.</text>
</comment>
<dbReference type="Pfam" id="PF01363">
    <property type="entry name" value="FYVE"/>
    <property type="match status" value="1"/>
</dbReference>
<evidence type="ECO:0000256" key="6">
    <source>
        <dbReference type="ARBA" id="ARBA00022833"/>
    </source>
</evidence>
<evidence type="ECO:0000313" key="11">
    <source>
        <dbReference type="Proteomes" id="UP001152759"/>
    </source>
</evidence>
<protein>
    <recommendedName>
        <fullName evidence="3">Lateral signaling target protein 2 homolog</fullName>
    </recommendedName>
</protein>
<dbReference type="CDD" id="cd15731">
    <property type="entry name" value="FYVE_LST2"/>
    <property type="match status" value="1"/>
</dbReference>
<gene>
    <name evidence="10" type="ORF">BEMITA_LOCUS13587</name>
</gene>
<evidence type="ECO:0000256" key="2">
    <source>
        <dbReference type="ARBA" id="ARBA00008755"/>
    </source>
</evidence>
<evidence type="ECO:0000313" key="10">
    <source>
        <dbReference type="EMBL" id="CAH0395399.1"/>
    </source>
</evidence>
<name>A0A9P0F7L2_BEMTA</name>
<feature type="region of interest" description="Disordered" evidence="8">
    <location>
        <begin position="581"/>
        <end position="605"/>
    </location>
</feature>
<keyword evidence="5 7" id="KW-0863">Zinc-finger</keyword>
<dbReference type="PANTHER" id="PTHR46465">
    <property type="entry name" value="LATERAL SIGNALING TARGET PROTEIN 2 HOMOLOG"/>
    <property type="match status" value="1"/>
</dbReference>
<dbReference type="GO" id="GO:0008270">
    <property type="term" value="F:zinc ion binding"/>
    <property type="evidence" value="ECO:0007669"/>
    <property type="project" value="UniProtKB-KW"/>
</dbReference>
<dbReference type="PANTHER" id="PTHR46465:SF2">
    <property type="entry name" value="LATERAL SIGNALING TARGET PROTEIN 2 HOMOLOG"/>
    <property type="match status" value="1"/>
</dbReference>
<evidence type="ECO:0000256" key="8">
    <source>
        <dbReference type="SAM" id="MobiDB-lite"/>
    </source>
</evidence>
<dbReference type="InterPro" id="IPR051118">
    <property type="entry name" value="LST-2"/>
</dbReference>
<dbReference type="InterPro" id="IPR017455">
    <property type="entry name" value="Znf_FYVE-rel"/>
</dbReference>
<evidence type="ECO:0000259" key="9">
    <source>
        <dbReference type="PROSITE" id="PS50178"/>
    </source>
</evidence>
<evidence type="ECO:0000256" key="3">
    <source>
        <dbReference type="ARBA" id="ARBA00019870"/>
    </source>
</evidence>
<sequence length="958" mass="106065">KDDTSLLAQFFYADEALNFVAAALDSFDGREDPDRCTVLVNHLRQCQDKVLTICNKIMDELIPNERADRDFRAKFPDDVMQDNLAGQLWFGAECLAAGSSILNRENESSAMRPLAKALTKSLENVRTLLREHSLRSNSLHQLNMFNELYADRLIESLKMFDHLLAEFELCYVSAMVPVKTAHEYQLQQLVIVLFSETLQRALKLGLLSQDQIDQYDPALMLTIPRLAIVCGLLFYTESSLCLDGPPSDMSEMFRPFRTLLMKIRELLWTLSDKELYTLEKMLCSSSDNTPPSSFATLNKPSEEESGWQDSYTENSECETIKSSIKDDSVQPTPFSSHRESFTPKSSSLNLNFSDNHCPYPCDVENTPGIACTSNIDTSSIRIDYDPAEKCFVLLENSDDDQSTSLRPDDGSWSDTDDQSCNTVLNLSCKCRLDDATASNICDSCNCNQPPEGCAIPESAGGFFNANKVRQETPRQDLPQSESLPDGDPKLAMSLATETLSSILNNDLVPDSGVCTQTNSEGDVSSADRTPDKEEVPVSSVCNLGTSPDYFTADSDSSQAGPAEERSSSLHLTNLHSIECSSQSGVSDSIPHDSSLESSHPSGISDDLVKKASLDYNKISEDLRWVSQNPDAESSSKYDDYLDNVDRNLGKSFDSNKNLSKVLLNHSNSVTSVILNHKVQPEMESDESSSREMTPQGRKLLEESILGVKKAASRYSKSSSEVMSSSVSSSCSCSSSSYPSMSVTSSCSVHSSDTSSFDSEFQDYEEIALAMQASRLSHKSGVRAKFRSSEDLIHRLFVCIAGVADQLQTNFAADLRNILKCVFLMNASLMSETESIVEEPITNAEEHPGDLHRDSIEDGEEALSWRDESNSPNGRRREDLEIAPAWVPDDLAPHCMACDASFTVVRRRHHCRNCGKVFCARCSSNSVPLPRYGHVKPVRVCNRCFIYQVTPFTLTAISS</sequence>
<dbReference type="Gene3D" id="3.30.40.10">
    <property type="entry name" value="Zinc/RING finger domain, C3HC4 (zinc finger)"/>
    <property type="match status" value="1"/>
</dbReference>
<dbReference type="PROSITE" id="PS50178">
    <property type="entry name" value="ZF_FYVE"/>
    <property type="match status" value="1"/>
</dbReference>
<evidence type="ECO:0000256" key="4">
    <source>
        <dbReference type="ARBA" id="ARBA00022723"/>
    </source>
</evidence>
<dbReference type="InterPro" id="IPR013083">
    <property type="entry name" value="Znf_RING/FYVE/PHD"/>
</dbReference>
<dbReference type="AlphaFoldDB" id="A0A9P0F7L2"/>
<dbReference type="SUPFAM" id="SSF57903">
    <property type="entry name" value="FYVE/PHD zinc finger"/>
    <property type="match status" value="1"/>
</dbReference>
<feature type="region of interest" description="Disordered" evidence="8">
    <location>
        <begin position="510"/>
        <end position="568"/>
    </location>
</feature>